<keyword evidence="3" id="KW-1185">Reference proteome</keyword>
<reference evidence="2" key="1">
    <citation type="submission" date="2015-02" db="EMBL/GenBank/DDBJ databases">
        <title>Genome Assembly of Bacillaceae bacterium MTCC 8252.</title>
        <authorList>
            <person name="Verma A."/>
            <person name="Khatri I."/>
            <person name="Mual P."/>
            <person name="Subramanian S."/>
            <person name="Krishnamurthi S."/>
        </authorList>
    </citation>
    <scope>NUCLEOTIDE SEQUENCE [LARGE SCALE GENOMIC DNA]</scope>
    <source>
        <strain evidence="2">MTCC 8252</strain>
    </source>
</reference>
<sequence length="183" mass="21777">MSLSLFILGSLAEENSHPYKLKKVLLDTIPIDKMSEGKFYYNFEPLQKKGLIEPVETIQIEKRPNKTLYRITEDGRQFLEQEIYNSFKKVSKVEDLYISIYLLKYADPVKAAFCLEDAIQQEKRRWAAYREARNNEELMKQFRLLDEKQQNAVEFISEHAFSQSDHNIRWMEKLLAFLKKIDD</sequence>
<dbReference type="SUPFAM" id="SSF46785">
    <property type="entry name" value="Winged helix' DNA-binding domain"/>
    <property type="match status" value="1"/>
</dbReference>
<dbReference type="STRING" id="1221996.QY95_03474"/>
<dbReference type="RefSeq" id="WP_040048160.1">
    <property type="nucleotide sequence ID" value="NZ_JWIR02000073.1"/>
</dbReference>
<organism evidence="2 3">
    <name type="scientific">Bacillus thermotolerans</name>
    <name type="common">Quasibacillus thermotolerans</name>
    <dbReference type="NCBI Taxonomy" id="1221996"/>
    <lineage>
        <taxon>Bacteria</taxon>
        <taxon>Bacillati</taxon>
        <taxon>Bacillota</taxon>
        <taxon>Bacilli</taxon>
        <taxon>Bacillales</taxon>
        <taxon>Bacillaceae</taxon>
        <taxon>Bacillus</taxon>
    </lineage>
</organism>
<dbReference type="InterPro" id="IPR005149">
    <property type="entry name" value="Tscrpt_reg_PadR_N"/>
</dbReference>
<name>A0A0F5HQM1_BACTR</name>
<accession>A0A0F5HQM1</accession>
<dbReference type="AlphaFoldDB" id="A0A0F5HQM1"/>
<gene>
    <name evidence="2" type="ORF">QY95_03474</name>
</gene>
<evidence type="ECO:0000259" key="1">
    <source>
        <dbReference type="Pfam" id="PF03551"/>
    </source>
</evidence>
<dbReference type="Gene3D" id="1.10.10.10">
    <property type="entry name" value="Winged helix-like DNA-binding domain superfamily/Winged helix DNA-binding domain"/>
    <property type="match status" value="1"/>
</dbReference>
<evidence type="ECO:0000313" key="3">
    <source>
        <dbReference type="Proteomes" id="UP000031563"/>
    </source>
</evidence>
<comment type="caution">
    <text evidence="2">The sequence shown here is derived from an EMBL/GenBank/DDBJ whole genome shotgun (WGS) entry which is preliminary data.</text>
</comment>
<dbReference type="PANTHER" id="PTHR43252">
    <property type="entry name" value="TRANSCRIPTIONAL REGULATOR YQJI"/>
    <property type="match status" value="1"/>
</dbReference>
<evidence type="ECO:0000313" key="2">
    <source>
        <dbReference type="EMBL" id="KKB35340.1"/>
    </source>
</evidence>
<dbReference type="EMBL" id="JWIR02000073">
    <property type="protein sequence ID" value="KKB35340.1"/>
    <property type="molecule type" value="Genomic_DNA"/>
</dbReference>
<dbReference type="InterPro" id="IPR036390">
    <property type="entry name" value="WH_DNA-bd_sf"/>
</dbReference>
<dbReference type="InterPro" id="IPR036388">
    <property type="entry name" value="WH-like_DNA-bd_sf"/>
</dbReference>
<feature type="domain" description="Transcription regulator PadR N-terminal" evidence="1">
    <location>
        <begin position="7"/>
        <end position="80"/>
    </location>
</feature>
<dbReference type="Pfam" id="PF03551">
    <property type="entry name" value="PadR"/>
    <property type="match status" value="1"/>
</dbReference>
<dbReference type="Proteomes" id="UP000031563">
    <property type="component" value="Unassembled WGS sequence"/>
</dbReference>
<dbReference type="PANTHER" id="PTHR43252:SF6">
    <property type="entry name" value="NEGATIVE TRANSCRIPTION REGULATOR PADR"/>
    <property type="match status" value="1"/>
</dbReference>
<protein>
    <submittedName>
        <fullName evidence="2">Transcriptional regulator, PadR family domain protein</fullName>
    </submittedName>
</protein>
<proteinExistence type="predicted"/>